<reference evidence="1" key="2">
    <citation type="submission" date="2020-09" db="EMBL/GenBank/DDBJ databases">
        <authorList>
            <person name="Sun Q."/>
            <person name="Ohkuma M."/>
        </authorList>
    </citation>
    <scope>NUCLEOTIDE SEQUENCE</scope>
    <source>
        <strain evidence="1">JCM 4059</strain>
    </source>
</reference>
<keyword evidence="2" id="KW-1185">Reference proteome</keyword>
<accession>A0A919EE02</accession>
<evidence type="ECO:0000313" key="1">
    <source>
        <dbReference type="EMBL" id="GHF60407.1"/>
    </source>
</evidence>
<evidence type="ECO:0000313" key="2">
    <source>
        <dbReference type="Proteomes" id="UP000638313"/>
    </source>
</evidence>
<name>A0A919EE02_9ACTN</name>
<organism evidence="1 2">
    <name type="scientific">Streptomyces mashuensis</name>
    <dbReference type="NCBI Taxonomy" id="33904"/>
    <lineage>
        <taxon>Bacteria</taxon>
        <taxon>Bacillati</taxon>
        <taxon>Actinomycetota</taxon>
        <taxon>Actinomycetes</taxon>
        <taxon>Kitasatosporales</taxon>
        <taxon>Streptomycetaceae</taxon>
        <taxon>Streptomyces</taxon>
    </lineage>
</organism>
<protein>
    <submittedName>
        <fullName evidence="1">Uncharacterized protein</fullName>
    </submittedName>
</protein>
<gene>
    <name evidence="1" type="ORF">GCM10010218_47290</name>
</gene>
<comment type="caution">
    <text evidence="1">The sequence shown here is derived from an EMBL/GenBank/DDBJ whole genome shotgun (WGS) entry which is preliminary data.</text>
</comment>
<dbReference type="AlphaFoldDB" id="A0A919EE02"/>
<sequence>MPVVGRRAGGRQVRDQGGELLRFYEAVDEHARRRWEGRQELGVGDAQGGGEFGAVACRALPYAGADGTR</sequence>
<reference evidence="1" key="1">
    <citation type="journal article" date="2014" name="Int. J. Syst. Evol. Microbiol.">
        <title>Complete genome sequence of Corynebacterium casei LMG S-19264T (=DSM 44701T), isolated from a smear-ripened cheese.</title>
        <authorList>
            <consortium name="US DOE Joint Genome Institute (JGI-PGF)"/>
            <person name="Walter F."/>
            <person name="Albersmeier A."/>
            <person name="Kalinowski J."/>
            <person name="Ruckert C."/>
        </authorList>
    </citation>
    <scope>NUCLEOTIDE SEQUENCE</scope>
    <source>
        <strain evidence="1">JCM 4059</strain>
    </source>
</reference>
<dbReference type="Proteomes" id="UP000638313">
    <property type="component" value="Unassembled WGS sequence"/>
</dbReference>
<proteinExistence type="predicted"/>
<dbReference type="EMBL" id="BNBD01000011">
    <property type="protein sequence ID" value="GHF60407.1"/>
    <property type="molecule type" value="Genomic_DNA"/>
</dbReference>